<dbReference type="Proteomes" id="UP001595629">
    <property type="component" value="Unassembled WGS sequence"/>
</dbReference>
<keyword evidence="3" id="KW-1185">Reference proteome</keyword>
<dbReference type="Pfam" id="PF08239">
    <property type="entry name" value="SH3_3"/>
    <property type="match status" value="1"/>
</dbReference>
<reference evidence="3" key="1">
    <citation type="journal article" date="2019" name="Int. J. Syst. Evol. Microbiol.">
        <title>The Global Catalogue of Microorganisms (GCM) 10K type strain sequencing project: providing services to taxonomists for standard genome sequencing and annotation.</title>
        <authorList>
            <consortium name="The Broad Institute Genomics Platform"/>
            <consortium name="The Broad Institute Genome Sequencing Center for Infectious Disease"/>
            <person name="Wu L."/>
            <person name="Ma J."/>
        </authorList>
    </citation>
    <scope>NUCLEOTIDE SEQUENCE [LARGE SCALE GENOMIC DNA]</scope>
    <source>
        <strain evidence="3">KCTC 42911</strain>
    </source>
</reference>
<organism evidence="2 3">
    <name type="scientific">Lutimaribacter marinistellae</name>
    <dbReference type="NCBI Taxonomy" id="1820329"/>
    <lineage>
        <taxon>Bacteria</taxon>
        <taxon>Pseudomonadati</taxon>
        <taxon>Pseudomonadota</taxon>
        <taxon>Alphaproteobacteria</taxon>
        <taxon>Rhodobacterales</taxon>
        <taxon>Roseobacteraceae</taxon>
        <taxon>Lutimaribacter</taxon>
    </lineage>
</organism>
<gene>
    <name evidence="2" type="ORF">ACFORG_14130</name>
</gene>
<proteinExistence type="predicted"/>
<sequence length="335" mass="35307">MIDTRVDRLVLCSARVRVCRLFKGEDELKSVSLRRGAILPLVACAALSLAGTAQADMPVFSADCPMGLRVTSDAGGNVRVNGAPASVRMYNPDYFEATAGGIDFTISTEEDGSGLIVGYVPPGSAGGYCTIVSGESAPAPETLTGEPDHFEVNVDSRLIVHSRPSTSSPMVSKLPGGAVVENLGCMQAEGREWCHVSDGRVSGWAAAEFLVASDGPVRAARATPVAEEGDPDHTVERVTFPSGSSGTEFTDSLNPGDSRHYVVGARSGQFFSFKITANGPGLTYVIYNPDGSVLLDEISASEEYRGQLWQSGDHVVAIYNATNGSQSYELVFGID</sequence>
<evidence type="ECO:0000259" key="1">
    <source>
        <dbReference type="Pfam" id="PF08239"/>
    </source>
</evidence>
<evidence type="ECO:0000313" key="3">
    <source>
        <dbReference type="Proteomes" id="UP001595629"/>
    </source>
</evidence>
<name>A0ABV7TJH5_9RHOB</name>
<dbReference type="InterPro" id="IPR003646">
    <property type="entry name" value="SH3-like_bac-type"/>
</dbReference>
<evidence type="ECO:0000313" key="2">
    <source>
        <dbReference type="EMBL" id="MFC3614904.1"/>
    </source>
</evidence>
<comment type="caution">
    <text evidence="2">The sequence shown here is derived from an EMBL/GenBank/DDBJ whole genome shotgun (WGS) entry which is preliminary data.</text>
</comment>
<protein>
    <submittedName>
        <fullName evidence="2">SH3 domain-containing protein</fullName>
    </submittedName>
</protein>
<feature type="domain" description="SH3b" evidence="1">
    <location>
        <begin position="156"/>
        <end position="210"/>
    </location>
</feature>
<dbReference type="Gene3D" id="2.60.120.380">
    <property type="match status" value="1"/>
</dbReference>
<dbReference type="Gene3D" id="2.30.30.40">
    <property type="entry name" value="SH3 Domains"/>
    <property type="match status" value="1"/>
</dbReference>
<dbReference type="RefSeq" id="WP_386736181.1">
    <property type="nucleotide sequence ID" value="NZ_JBHRXI010000016.1"/>
</dbReference>
<dbReference type="EMBL" id="JBHRXI010000016">
    <property type="protein sequence ID" value="MFC3614904.1"/>
    <property type="molecule type" value="Genomic_DNA"/>
</dbReference>
<accession>A0ABV7TJH5</accession>